<sequence>MPHCLIEFKMKWLVVCFILALRSYGSLGQDLLDPNCVQTPVGVRRQILGGHNTDIQSHPWMVQILQRGYHYCGGSLISSLFVLTAAHCESQYRLKVRLGGYNGNTPRYDCSSEYCSPLGAEIDVERIFSHPFYGEYHNYDIALFLLAQPVRYNFQIRPICVLKTSNEDKLRRFLNYVSTFNVTGWGKTESENTSTTLQTASLYHLYRGYCVQIFDREIGWPHICAGHSQSFTCAGDSGGPLSAELTFSGVKRPYLFGIISYGAPKCREATVFTNVLHYTSWIREVVHKFTPI</sequence>
<dbReference type="FunFam" id="2.40.10.10:FF:000028">
    <property type="entry name" value="Serine protease easter"/>
    <property type="match status" value="1"/>
</dbReference>
<evidence type="ECO:0000256" key="8">
    <source>
        <dbReference type="ARBA" id="ARBA00023157"/>
    </source>
</evidence>
<proteinExistence type="inferred from homology"/>
<dbReference type="GO" id="GO:0051604">
    <property type="term" value="P:protein maturation"/>
    <property type="evidence" value="ECO:0007669"/>
    <property type="project" value="UniProtKB-ARBA"/>
</dbReference>
<evidence type="ECO:0000256" key="10">
    <source>
        <dbReference type="ARBA" id="ARBA00024195"/>
    </source>
</evidence>
<keyword evidence="13" id="KW-1185">Reference proteome</keyword>
<dbReference type="InterPro" id="IPR051487">
    <property type="entry name" value="Ser/Thr_Proteases_Immune/Dev"/>
</dbReference>
<keyword evidence="5" id="KW-0720">Serine protease</keyword>
<dbReference type="SUPFAM" id="SSF50494">
    <property type="entry name" value="Trypsin-like serine proteases"/>
    <property type="match status" value="1"/>
</dbReference>
<evidence type="ECO:0000313" key="14">
    <source>
        <dbReference type="RefSeq" id="XP_033153389.1"/>
    </source>
</evidence>
<dbReference type="PRINTS" id="PR00722">
    <property type="entry name" value="CHYMOTRYPSIN"/>
</dbReference>
<keyword evidence="9" id="KW-0325">Glycoprotein</keyword>
<dbReference type="SMART" id="SM00020">
    <property type="entry name" value="Tryp_SPc"/>
    <property type="match status" value="1"/>
</dbReference>
<dbReference type="FunFam" id="2.40.10.10:FF:000078">
    <property type="entry name" value="Serine protease H137"/>
    <property type="match status" value="1"/>
</dbReference>
<evidence type="ECO:0000313" key="13">
    <source>
        <dbReference type="Proteomes" id="UP000515162"/>
    </source>
</evidence>
<evidence type="ECO:0000256" key="11">
    <source>
        <dbReference type="SAM" id="SignalP"/>
    </source>
</evidence>
<keyword evidence="2" id="KW-0479">Metal-binding</keyword>
<evidence type="ECO:0000256" key="4">
    <source>
        <dbReference type="ARBA" id="ARBA00022801"/>
    </source>
</evidence>
<protein>
    <submittedName>
        <fullName evidence="14">Chymotrypsin-like protease CTRL-1</fullName>
    </submittedName>
</protein>
<feature type="domain" description="Peptidase S1" evidence="12">
    <location>
        <begin position="47"/>
        <end position="287"/>
    </location>
</feature>
<evidence type="ECO:0000256" key="7">
    <source>
        <dbReference type="ARBA" id="ARBA00023145"/>
    </source>
</evidence>
<keyword evidence="4" id="KW-0378">Hydrolase</keyword>
<keyword evidence="1" id="KW-0645">Protease</keyword>
<keyword evidence="6" id="KW-0106">Calcium</keyword>
<evidence type="ECO:0000256" key="5">
    <source>
        <dbReference type="ARBA" id="ARBA00022825"/>
    </source>
</evidence>
<dbReference type="PANTHER" id="PTHR24256">
    <property type="entry name" value="TRYPTASE-RELATED"/>
    <property type="match status" value="1"/>
</dbReference>
<comment type="similarity">
    <text evidence="10">Belongs to the peptidase S1 family. CLIP subfamily.</text>
</comment>
<evidence type="ECO:0000256" key="9">
    <source>
        <dbReference type="ARBA" id="ARBA00023180"/>
    </source>
</evidence>
<evidence type="ECO:0000256" key="1">
    <source>
        <dbReference type="ARBA" id="ARBA00022670"/>
    </source>
</evidence>
<reference evidence="14" key="1">
    <citation type="submission" date="2025-08" db="UniProtKB">
        <authorList>
            <consortium name="RefSeq"/>
        </authorList>
    </citation>
    <scope>IDENTIFICATION</scope>
    <source>
        <strain evidence="14">Mau12</strain>
        <tissue evidence="14">Whole Body</tissue>
    </source>
</reference>
<feature type="signal peptide" evidence="11">
    <location>
        <begin position="1"/>
        <end position="28"/>
    </location>
</feature>
<evidence type="ECO:0000256" key="2">
    <source>
        <dbReference type="ARBA" id="ARBA00022723"/>
    </source>
</evidence>
<gene>
    <name evidence="14" type="primary">LOC117136546</name>
</gene>
<name>A0A6P8JKP2_DROMA</name>
<dbReference type="Pfam" id="PF00089">
    <property type="entry name" value="Trypsin"/>
    <property type="match status" value="1"/>
</dbReference>
<dbReference type="AlphaFoldDB" id="A0A6P8JKP2"/>
<keyword evidence="7" id="KW-0865">Zymogen</keyword>
<dbReference type="RefSeq" id="XP_033153389.1">
    <property type="nucleotide sequence ID" value="XM_033297498.1"/>
</dbReference>
<accession>A0A6P8JKP2</accession>
<dbReference type="PROSITE" id="PS50240">
    <property type="entry name" value="TRYPSIN_DOM"/>
    <property type="match status" value="1"/>
</dbReference>
<keyword evidence="3 11" id="KW-0732">Signal</keyword>
<evidence type="ECO:0000256" key="6">
    <source>
        <dbReference type="ARBA" id="ARBA00022837"/>
    </source>
</evidence>
<dbReference type="GO" id="GO:0046872">
    <property type="term" value="F:metal ion binding"/>
    <property type="evidence" value="ECO:0007669"/>
    <property type="project" value="UniProtKB-KW"/>
</dbReference>
<dbReference type="GO" id="GO:0004252">
    <property type="term" value="F:serine-type endopeptidase activity"/>
    <property type="evidence" value="ECO:0007669"/>
    <property type="project" value="InterPro"/>
</dbReference>
<dbReference type="Proteomes" id="UP000515162">
    <property type="component" value="Chromosome 2R"/>
</dbReference>
<dbReference type="InterPro" id="IPR043504">
    <property type="entry name" value="Peptidase_S1_PA_chymotrypsin"/>
</dbReference>
<dbReference type="InterPro" id="IPR018114">
    <property type="entry name" value="TRYPSIN_HIS"/>
</dbReference>
<dbReference type="Gene3D" id="2.40.10.10">
    <property type="entry name" value="Trypsin-like serine proteases"/>
    <property type="match status" value="2"/>
</dbReference>
<dbReference type="InterPro" id="IPR001314">
    <property type="entry name" value="Peptidase_S1A"/>
</dbReference>
<organism evidence="13 14">
    <name type="scientific">Drosophila mauritiana</name>
    <name type="common">Fruit fly</name>
    <dbReference type="NCBI Taxonomy" id="7226"/>
    <lineage>
        <taxon>Eukaryota</taxon>
        <taxon>Metazoa</taxon>
        <taxon>Ecdysozoa</taxon>
        <taxon>Arthropoda</taxon>
        <taxon>Hexapoda</taxon>
        <taxon>Insecta</taxon>
        <taxon>Pterygota</taxon>
        <taxon>Neoptera</taxon>
        <taxon>Endopterygota</taxon>
        <taxon>Diptera</taxon>
        <taxon>Brachycera</taxon>
        <taxon>Muscomorpha</taxon>
        <taxon>Ephydroidea</taxon>
        <taxon>Drosophilidae</taxon>
        <taxon>Drosophila</taxon>
        <taxon>Sophophora</taxon>
    </lineage>
</organism>
<keyword evidence="8" id="KW-1015">Disulfide bond</keyword>
<dbReference type="InterPro" id="IPR009003">
    <property type="entry name" value="Peptidase_S1_PA"/>
</dbReference>
<dbReference type="GO" id="GO:0006508">
    <property type="term" value="P:proteolysis"/>
    <property type="evidence" value="ECO:0007669"/>
    <property type="project" value="UniProtKB-KW"/>
</dbReference>
<feature type="chain" id="PRO_5028430728" evidence="11">
    <location>
        <begin position="29"/>
        <end position="292"/>
    </location>
</feature>
<evidence type="ECO:0000259" key="12">
    <source>
        <dbReference type="PROSITE" id="PS50240"/>
    </source>
</evidence>
<dbReference type="CDD" id="cd00190">
    <property type="entry name" value="Tryp_SPc"/>
    <property type="match status" value="1"/>
</dbReference>
<dbReference type="GeneID" id="117136546"/>
<dbReference type="InterPro" id="IPR001254">
    <property type="entry name" value="Trypsin_dom"/>
</dbReference>
<evidence type="ECO:0000256" key="3">
    <source>
        <dbReference type="ARBA" id="ARBA00022729"/>
    </source>
</evidence>
<dbReference type="PROSITE" id="PS00134">
    <property type="entry name" value="TRYPSIN_HIS"/>
    <property type="match status" value="1"/>
</dbReference>